<protein>
    <submittedName>
        <fullName evidence="2">Uncharacterized protein</fullName>
    </submittedName>
</protein>
<organism evidence="3">
    <name type="scientific">Serpula lacrymans var. lacrymans (strain S7.3)</name>
    <name type="common">Dry rot fungus</name>
    <dbReference type="NCBI Taxonomy" id="936435"/>
    <lineage>
        <taxon>Eukaryota</taxon>
        <taxon>Fungi</taxon>
        <taxon>Dikarya</taxon>
        <taxon>Basidiomycota</taxon>
        <taxon>Agaricomycotina</taxon>
        <taxon>Agaricomycetes</taxon>
        <taxon>Agaricomycetidae</taxon>
        <taxon>Boletales</taxon>
        <taxon>Coniophorineae</taxon>
        <taxon>Serpulaceae</taxon>
        <taxon>Serpula</taxon>
    </lineage>
</organism>
<sequence>MNSKKWKPFSTTNENRKHKGLQTETENMSEVSCDLGLECESFTGELGTGGTGSGRKPSTVPPLCELCCSFSL</sequence>
<evidence type="ECO:0000256" key="1">
    <source>
        <dbReference type="SAM" id="MobiDB-lite"/>
    </source>
</evidence>
<dbReference type="AlphaFoldDB" id="F8PWD5"/>
<evidence type="ECO:0000313" key="2">
    <source>
        <dbReference type="EMBL" id="EGN99940.1"/>
    </source>
</evidence>
<dbReference type="HOGENOM" id="CLU_2723763_0_0_1"/>
<name>F8PWD5_SERL3</name>
<proteinExistence type="predicted"/>
<dbReference type="Proteomes" id="UP000008063">
    <property type="component" value="Unassembled WGS sequence"/>
</dbReference>
<gene>
    <name evidence="2" type="ORF">SERLA73DRAFT_135501</name>
</gene>
<accession>F8PWD5</accession>
<feature type="region of interest" description="Disordered" evidence="1">
    <location>
        <begin position="1"/>
        <end position="27"/>
    </location>
</feature>
<dbReference type="EMBL" id="GL945479">
    <property type="protein sequence ID" value="EGN99940.1"/>
    <property type="molecule type" value="Genomic_DNA"/>
</dbReference>
<keyword evidence="3" id="KW-1185">Reference proteome</keyword>
<reference evidence="3" key="1">
    <citation type="journal article" date="2011" name="Science">
        <title>The plant cell wall-decomposing machinery underlies the functional diversity of forest fungi.</title>
        <authorList>
            <person name="Eastwood D.C."/>
            <person name="Floudas D."/>
            <person name="Binder M."/>
            <person name="Majcherczyk A."/>
            <person name="Schneider P."/>
            <person name="Aerts A."/>
            <person name="Asiegbu F.O."/>
            <person name="Baker S.E."/>
            <person name="Barry K."/>
            <person name="Bendiksby M."/>
            <person name="Blumentritt M."/>
            <person name="Coutinho P.M."/>
            <person name="Cullen D."/>
            <person name="de Vries R.P."/>
            <person name="Gathman A."/>
            <person name="Goodell B."/>
            <person name="Henrissat B."/>
            <person name="Ihrmark K."/>
            <person name="Kauserud H."/>
            <person name="Kohler A."/>
            <person name="LaButti K."/>
            <person name="Lapidus A."/>
            <person name="Lavin J.L."/>
            <person name="Lee Y.-H."/>
            <person name="Lindquist E."/>
            <person name="Lilly W."/>
            <person name="Lucas S."/>
            <person name="Morin E."/>
            <person name="Murat C."/>
            <person name="Oguiza J.A."/>
            <person name="Park J."/>
            <person name="Pisabarro A.G."/>
            <person name="Riley R."/>
            <person name="Rosling A."/>
            <person name="Salamov A."/>
            <person name="Schmidt O."/>
            <person name="Schmutz J."/>
            <person name="Skrede I."/>
            <person name="Stenlid J."/>
            <person name="Wiebenga A."/>
            <person name="Xie X."/>
            <person name="Kuees U."/>
            <person name="Hibbett D.S."/>
            <person name="Hoffmeister D."/>
            <person name="Hoegberg N."/>
            <person name="Martin F."/>
            <person name="Grigoriev I.V."/>
            <person name="Watkinson S.C."/>
        </authorList>
    </citation>
    <scope>NUCLEOTIDE SEQUENCE [LARGE SCALE GENOMIC DNA]</scope>
    <source>
        <strain evidence="3">strain S7.3</strain>
    </source>
</reference>
<evidence type="ECO:0000313" key="3">
    <source>
        <dbReference type="Proteomes" id="UP000008063"/>
    </source>
</evidence>
<dbReference type="InParanoid" id="F8PWD5"/>